<evidence type="ECO:0000313" key="3">
    <source>
        <dbReference type="Proteomes" id="UP000451233"/>
    </source>
</evidence>
<dbReference type="EMBL" id="WVHS01000004">
    <property type="protein sequence ID" value="MXV17100.1"/>
    <property type="molecule type" value="Genomic_DNA"/>
</dbReference>
<dbReference type="Pfam" id="PF04134">
    <property type="entry name" value="DCC1-like"/>
    <property type="match status" value="1"/>
</dbReference>
<feature type="transmembrane region" description="Helical" evidence="1">
    <location>
        <begin position="86"/>
        <end position="110"/>
    </location>
</feature>
<evidence type="ECO:0000313" key="2">
    <source>
        <dbReference type="EMBL" id="MXV17100.1"/>
    </source>
</evidence>
<dbReference type="RefSeq" id="WP_160908104.1">
    <property type="nucleotide sequence ID" value="NZ_WVHS01000004.1"/>
</dbReference>
<feature type="transmembrane region" description="Helical" evidence="1">
    <location>
        <begin position="220"/>
        <end position="238"/>
    </location>
</feature>
<gene>
    <name evidence="2" type="ORF">GS398_17500</name>
</gene>
<keyword evidence="1" id="KW-1133">Transmembrane helix</keyword>
<dbReference type="Proteomes" id="UP000451233">
    <property type="component" value="Unassembled WGS sequence"/>
</dbReference>
<feature type="transmembrane region" description="Helical" evidence="1">
    <location>
        <begin position="250"/>
        <end position="269"/>
    </location>
</feature>
<organism evidence="2 3">
    <name type="scientific">Hufsiella ginkgonis</name>
    <dbReference type="NCBI Taxonomy" id="2695274"/>
    <lineage>
        <taxon>Bacteria</taxon>
        <taxon>Pseudomonadati</taxon>
        <taxon>Bacteroidota</taxon>
        <taxon>Sphingobacteriia</taxon>
        <taxon>Sphingobacteriales</taxon>
        <taxon>Sphingobacteriaceae</taxon>
        <taxon>Hufsiella</taxon>
    </lineage>
</organism>
<protein>
    <submittedName>
        <fullName evidence="2">DUF393 domain-containing protein</fullName>
    </submittedName>
</protein>
<name>A0A7K1Y1H5_9SPHI</name>
<dbReference type="InterPro" id="IPR007263">
    <property type="entry name" value="DCC1-like"/>
</dbReference>
<feature type="transmembrane region" description="Helical" evidence="1">
    <location>
        <begin position="169"/>
        <end position="187"/>
    </location>
</feature>
<accession>A0A7K1Y1H5</accession>
<dbReference type="GO" id="GO:0015035">
    <property type="term" value="F:protein-disulfide reductase activity"/>
    <property type="evidence" value="ECO:0007669"/>
    <property type="project" value="InterPro"/>
</dbReference>
<dbReference type="AlphaFoldDB" id="A0A7K1Y1H5"/>
<keyword evidence="1" id="KW-0812">Transmembrane</keyword>
<comment type="caution">
    <text evidence="2">The sequence shown here is derived from an EMBL/GenBank/DDBJ whole genome shotgun (WGS) entry which is preliminary data.</text>
</comment>
<evidence type="ECO:0000256" key="1">
    <source>
        <dbReference type="SAM" id="Phobius"/>
    </source>
</evidence>
<keyword evidence="1" id="KW-0472">Membrane</keyword>
<sequence>MKTLKNHTILYDAECPMCSLYTRGLAQAGLLDKNGRASYQEISAGIYATVDMQRAVNEIALVNTETGEVTYGIRSLFKVLANAMPVLGALFHFGPFVWVMSKIYAFISFNRRVIVPPTGEAKYMVQPSFKLHYRLFYLFVTWLVTAYILSRYTLHLKGILVPGPWYREYFVCGGQILFQGIVAGFYANEKRWTYLGNMMTISLAGALLLLPVMWCGKLAGASPLYFAVGFMGVAFLMFLEHIRRMKILELGWLMTVSWIVYRLALLFIIT</sequence>
<keyword evidence="3" id="KW-1185">Reference proteome</keyword>
<feature type="transmembrane region" description="Helical" evidence="1">
    <location>
        <begin position="131"/>
        <end position="149"/>
    </location>
</feature>
<proteinExistence type="predicted"/>
<feature type="transmembrane region" description="Helical" evidence="1">
    <location>
        <begin position="194"/>
        <end position="214"/>
    </location>
</feature>
<reference evidence="2 3" key="1">
    <citation type="submission" date="2019-11" db="EMBL/GenBank/DDBJ databases">
        <title>Pedobacter sp. HMF7056 Genome sequencing and assembly.</title>
        <authorList>
            <person name="Kang H."/>
            <person name="Kim H."/>
            <person name="Joh K."/>
        </authorList>
    </citation>
    <scope>NUCLEOTIDE SEQUENCE [LARGE SCALE GENOMIC DNA]</scope>
    <source>
        <strain evidence="2 3">HMF7056</strain>
    </source>
</reference>